<feature type="transmembrane region" description="Helical" evidence="9">
    <location>
        <begin position="218"/>
        <end position="248"/>
    </location>
</feature>
<feature type="transmembrane region" description="Helical" evidence="9">
    <location>
        <begin position="269"/>
        <end position="292"/>
    </location>
</feature>
<dbReference type="PANTHER" id="PTHR24229">
    <property type="entry name" value="NEUROPEPTIDES RECEPTOR"/>
    <property type="match status" value="1"/>
</dbReference>
<evidence type="ECO:0000256" key="4">
    <source>
        <dbReference type="ARBA" id="ARBA00022989"/>
    </source>
</evidence>
<evidence type="ECO:0000256" key="6">
    <source>
        <dbReference type="ARBA" id="ARBA00023136"/>
    </source>
</evidence>
<dbReference type="GO" id="GO:0004930">
    <property type="term" value="F:G protein-coupled receptor activity"/>
    <property type="evidence" value="ECO:0007669"/>
    <property type="project" value="UniProtKB-KW"/>
</dbReference>
<comment type="subcellular location">
    <subcellularLocation>
        <location evidence="1">Cell membrane</location>
        <topology evidence="1">Multi-pass membrane protein</topology>
    </subcellularLocation>
</comment>
<feature type="transmembrane region" description="Helical" evidence="9">
    <location>
        <begin position="49"/>
        <end position="76"/>
    </location>
</feature>
<dbReference type="GO" id="GO:0005886">
    <property type="term" value="C:plasma membrane"/>
    <property type="evidence" value="ECO:0007669"/>
    <property type="project" value="UniProtKB-SubCell"/>
</dbReference>
<dbReference type="AlphaFoldDB" id="A0A813XKJ8"/>
<sequence length="357" mass="40829">MIRFYRMFYGIQNIWKIFFQILEEQEEVYTNKMWQQFSPETPQWPTAELIIISIFPLVFVLVGTICNVLCMIVLWSRNQQDNSRNHQATSTNVYLICLCFADTLGLYSFNLDNAIGNLTGKAITDRSLVTCKLIEFMGNYTIHVSVMYLTMATVDRTSMLWSLAYKRKIAQPKQAWKICILIAGVFVVTDCFLLALGYRAYDGSIQCYLSTNAVLTKVFNLFTIWFHLVFMSMITFAIMIIFTVLAIIKLVRLPRVNAASFLRNKRISVMLGLMCISYILLTLPNRLCFSVLSPLLESTPGSNTIYALSNLLTSLASSLNFLYLSVSVKGFWRDLRNLFHLRRFGSNTIGTTTSTLS</sequence>
<feature type="transmembrane region" description="Helical" evidence="9">
    <location>
        <begin position="88"/>
        <end position="109"/>
    </location>
</feature>
<dbReference type="SUPFAM" id="SSF81321">
    <property type="entry name" value="Family A G protein-coupled receptor-like"/>
    <property type="match status" value="1"/>
</dbReference>
<evidence type="ECO:0000256" key="8">
    <source>
        <dbReference type="ARBA" id="ARBA00023224"/>
    </source>
</evidence>
<keyword evidence="7" id="KW-0675">Receptor</keyword>
<dbReference type="EMBL" id="CAJNOQ010001084">
    <property type="protein sequence ID" value="CAF0866579.1"/>
    <property type="molecule type" value="Genomic_DNA"/>
</dbReference>
<evidence type="ECO:0000259" key="10">
    <source>
        <dbReference type="PROSITE" id="PS50262"/>
    </source>
</evidence>
<feature type="domain" description="G-protein coupled receptors family 1 profile" evidence="10">
    <location>
        <begin position="66"/>
        <end position="324"/>
    </location>
</feature>
<proteinExistence type="predicted"/>
<dbReference type="OrthoDB" id="10018446at2759"/>
<protein>
    <recommendedName>
        <fullName evidence="10">G-protein coupled receptors family 1 profile domain-containing protein</fullName>
    </recommendedName>
</protein>
<dbReference type="PANTHER" id="PTHR24229:SF40">
    <property type="entry name" value="ALLATOSTATIN C RECEPTOR 1-RELATED"/>
    <property type="match status" value="1"/>
</dbReference>
<keyword evidence="6 9" id="KW-0472">Membrane</keyword>
<dbReference type="InterPro" id="IPR017452">
    <property type="entry name" value="GPCR_Rhodpsn_7TM"/>
</dbReference>
<dbReference type="Proteomes" id="UP000681722">
    <property type="component" value="Unassembled WGS sequence"/>
</dbReference>
<keyword evidence="13" id="KW-1185">Reference proteome</keyword>
<reference evidence="11" key="1">
    <citation type="submission" date="2021-02" db="EMBL/GenBank/DDBJ databases">
        <authorList>
            <person name="Nowell W R."/>
        </authorList>
    </citation>
    <scope>NUCLEOTIDE SEQUENCE</scope>
</reference>
<keyword evidence="8" id="KW-0807">Transducer</keyword>
<evidence type="ECO:0000313" key="13">
    <source>
        <dbReference type="Proteomes" id="UP000663829"/>
    </source>
</evidence>
<dbReference type="Proteomes" id="UP000663829">
    <property type="component" value="Unassembled WGS sequence"/>
</dbReference>
<dbReference type="Gene3D" id="1.20.1070.10">
    <property type="entry name" value="Rhodopsin 7-helix transmembrane proteins"/>
    <property type="match status" value="1"/>
</dbReference>
<dbReference type="EMBL" id="CAJOBC010001084">
    <property type="protein sequence ID" value="CAF3654062.1"/>
    <property type="molecule type" value="Genomic_DNA"/>
</dbReference>
<feature type="transmembrane region" description="Helical" evidence="9">
    <location>
        <begin position="136"/>
        <end position="154"/>
    </location>
</feature>
<dbReference type="GO" id="GO:0042277">
    <property type="term" value="F:peptide binding"/>
    <property type="evidence" value="ECO:0007669"/>
    <property type="project" value="TreeGrafter"/>
</dbReference>
<gene>
    <name evidence="11" type="ORF">GPM918_LOCUS6871</name>
    <name evidence="12" type="ORF">SRO942_LOCUS6871</name>
</gene>
<dbReference type="GO" id="GO:0043005">
    <property type="term" value="C:neuron projection"/>
    <property type="evidence" value="ECO:0007669"/>
    <property type="project" value="TreeGrafter"/>
</dbReference>
<dbReference type="PROSITE" id="PS50262">
    <property type="entry name" value="G_PROTEIN_RECEP_F1_2"/>
    <property type="match status" value="1"/>
</dbReference>
<keyword evidence="2" id="KW-1003">Cell membrane</keyword>
<evidence type="ECO:0000256" key="7">
    <source>
        <dbReference type="ARBA" id="ARBA00023170"/>
    </source>
</evidence>
<comment type="caution">
    <text evidence="11">The sequence shown here is derived from an EMBL/GenBank/DDBJ whole genome shotgun (WGS) entry which is preliminary data.</text>
</comment>
<evidence type="ECO:0000256" key="2">
    <source>
        <dbReference type="ARBA" id="ARBA00022475"/>
    </source>
</evidence>
<dbReference type="InterPro" id="IPR000276">
    <property type="entry name" value="GPCR_Rhodpsn"/>
</dbReference>
<evidence type="ECO:0000313" key="11">
    <source>
        <dbReference type="EMBL" id="CAF0866579.1"/>
    </source>
</evidence>
<feature type="transmembrane region" description="Helical" evidence="9">
    <location>
        <begin position="175"/>
        <end position="198"/>
    </location>
</feature>
<name>A0A813XKJ8_9BILA</name>
<evidence type="ECO:0000256" key="5">
    <source>
        <dbReference type="ARBA" id="ARBA00023040"/>
    </source>
</evidence>
<feature type="transmembrane region" description="Helical" evidence="9">
    <location>
        <begin position="304"/>
        <end position="326"/>
    </location>
</feature>
<keyword evidence="3 9" id="KW-0812">Transmembrane</keyword>
<dbReference type="Pfam" id="PF00001">
    <property type="entry name" value="7tm_1"/>
    <property type="match status" value="1"/>
</dbReference>
<organism evidence="11 13">
    <name type="scientific">Didymodactylos carnosus</name>
    <dbReference type="NCBI Taxonomy" id="1234261"/>
    <lineage>
        <taxon>Eukaryota</taxon>
        <taxon>Metazoa</taxon>
        <taxon>Spiralia</taxon>
        <taxon>Gnathifera</taxon>
        <taxon>Rotifera</taxon>
        <taxon>Eurotatoria</taxon>
        <taxon>Bdelloidea</taxon>
        <taxon>Philodinida</taxon>
        <taxon>Philodinidae</taxon>
        <taxon>Didymodactylos</taxon>
    </lineage>
</organism>
<evidence type="ECO:0000256" key="1">
    <source>
        <dbReference type="ARBA" id="ARBA00004651"/>
    </source>
</evidence>
<accession>A0A813XKJ8</accession>
<evidence type="ECO:0000313" key="12">
    <source>
        <dbReference type="EMBL" id="CAF3654062.1"/>
    </source>
</evidence>
<evidence type="ECO:0000256" key="3">
    <source>
        <dbReference type="ARBA" id="ARBA00022692"/>
    </source>
</evidence>
<keyword evidence="5" id="KW-0297">G-protein coupled receptor</keyword>
<evidence type="ECO:0000256" key="9">
    <source>
        <dbReference type="SAM" id="Phobius"/>
    </source>
</evidence>
<keyword evidence="4 9" id="KW-1133">Transmembrane helix</keyword>